<comment type="caution">
    <text evidence="1">The sequence shown here is derived from an EMBL/GenBank/DDBJ whole genome shotgun (WGS) entry which is preliminary data.</text>
</comment>
<gene>
    <name evidence="1" type="ORF">GMARGA_LOCUS42960</name>
</gene>
<dbReference type="Proteomes" id="UP000789901">
    <property type="component" value="Unassembled WGS sequence"/>
</dbReference>
<evidence type="ECO:0000313" key="1">
    <source>
        <dbReference type="EMBL" id="CAG8854139.1"/>
    </source>
</evidence>
<feature type="non-terminal residue" evidence="1">
    <location>
        <position position="99"/>
    </location>
</feature>
<dbReference type="EMBL" id="CAJVQB010133899">
    <property type="protein sequence ID" value="CAG8854139.1"/>
    <property type="molecule type" value="Genomic_DNA"/>
</dbReference>
<accession>A0ABN7XIZ7</accession>
<reference evidence="1 2" key="1">
    <citation type="submission" date="2021-06" db="EMBL/GenBank/DDBJ databases">
        <authorList>
            <person name="Kallberg Y."/>
            <person name="Tangrot J."/>
            <person name="Rosling A."/>
        </authorList>
    </citation>
    <scope>NUCLEOTIDE SEQUENCE [LARGE SCALE GENOMIC DNA]</scope>
    <source>
        <strain evidence="1 2">120-4 pot B 10/14</strain>
    </source>
</reference>
<protein>
    <submittedName>
        <fullName evidence="1">32418_t:CDS:1</fullName>
    </submittedName>
</protein>
<name>A0ABN7XIZ7_GIGMA</name>
<sequence length="99" mass="12067">MLTEYGLNYINNLKMLEAWLQFAKYRPPKYIRECLLIPEYEINSKYHWENFIFCIKNNLTSHKRIDNDSKFREFKTQVAYFKTLTKKNLSATMEDAQDR</sequence>
<keyword evidence="2" id="KW-1185">Reference proteome</keyword>
<organism evidence="1 2">
    <name type="scientific">Gigaspora margarita</name>
    <dbReference type="NCBI Taxonomy" id="4874"/>
    <lineage>
        <taxon>Eukaryota</taxon>
        <taxon>Fungi</taxon>
        <taxon>Fungi incertae sedis</taxon>
        <taxon>Mucoromycota</taxon>
        <taxon>Glomeromycotina</taxon>
        <taxon>Glomeromycetes</taxon>
        <taxon>Diversisporales</taxon>
        <taxon>Gigasporaceae</taxon>
        <taxon>Gigaspora</taxon>
    </lineage>
</organism>
<proteinExistence type="predicted"/>
<evidence type="ECO:0000313" key="2">
    <source>
        <dbReference type="Proteomes" id="UP000789901"/>
    </source>
</evidence>